<feature type="transmembrane region" description="Helical" evidence="8">
    <location>
        <begin position="738"/>
        <end position="760"/>
    </location>
</feature>
<dbReference type="GO" id="GO:0140359">
    <property type="term" value="F:ABC-type transporter activity"/>
    <property type="evidence" value="ECO:0007669"/>
    <property type="project" value="InterPro"/>
</dbReference>
<keyword evidence="7 8" id="KW-0472">Membrane</keyword>
<evidence type="ECO:0000256" key="3">
    <source>
        <dbReference type="ARBA" id="ARBA00022692"/>
    </source>
</evidence>
<name>A0AAD5ULS9_9FUNG</name>
<dbReference type="InterPro" id="IPR017871">
    <property type="entry name" value="ABC_transporter-like_CS"/>
</dbReference>
<dbReference type="GO" id="GO:0005524">
    <property type="term" value="F:ATP binding"/>
    <property type="evidence" value="ECO:0007669"/>
    <property type="project" value="UniProtKB-KW"/>
</dbReference>
<keyword evidence="11" id="KW-1185">Reference proteome</keyword>
<reference evidence="10" key="1">
    <citation type="submission" date="2020-05" db="EMBL/GenBank/DDBJ databases">
        <title>Phylogenomic resolution of chytrid fungi.</title>
        <authorList>
            <person name="Stajich J.E."/>
            <person name="Amses K."/>
            <person name="Simmons R."/>
            <person name="Seto K."/>
            <person name="Myers J."/>
            <person name="Bonds A."/>
            <person name="Quandt C.A."/>
            <person name="Barry K."/>
            <person name="Liu P."/>
            <person name="Grigoriev I."/>
            <person name="Longcore J.E."/>
            <person name="James T.Y."/>
        </authorList>
    </citation>
    <scope>NUCLEOTIDE SEQUENCE</scope>
    <source>
        <strain evidence="10">PLAUS21</strain>
    </source>
</reference>
<dbReference type="PROSITE" id="PS00022">
    <property type="entry name" value="EGF_1"/>
    <property type="match status" value="1"/>
</dbReference>
<organism evidence="10 11">
    <name type="scientific">Boothiomyces macroporosus</name>
    <dbReference type="NCBI Taxonomy" id="261099"/>
    <lineage>
        <taxon>Eukaryota</taxon>
        <taxon>Fungi</taxon>
        <taxon>Fungi incertae sedis</taxon>
        <taxon>Chytridiomycota</taxon>
        <taxon>Chytridiomycota incertae sedis</taxon>
        <taxon>Chytridiomycetes</taxon>
        <taxon>Rhizophydiales</taxon>
        <taxon>Terramycetaceae</taxon>
        <taxon>Boothiomyces</taxon>
    </lineage>
</organism>
<evidence type="ECO:0000256" key="2">
    <source>
        <dbReference type="ARBA" id="ARBA00022448"/>
    </source>
</evidence>
<feature type="domain" description="ABC transporter" evidence="9">
    <location>
        <begin position="369"/>
        <end position="609"/>
    </location>
</feature>
<dbReference type="Pfam" id="PF10251">
    <property type="entry name" value="PEN-2"/>
    <property type="match status" value="1"/>
</dbReference>
<dbReference type="InterPro" id="IPR013525">
    <property type="entry name" value="ABC2_TM"/>
</dbReference>
<dbReference type="Pfam" id="PF01061">
    <property type="entry name" value="ABC2_membrane"/>
    <property type="match status" value="1"/>
</dbReference>
<evidence type="ECO:0000313" key="11">
    <source>
        <dbReference type="Proteomes" id="UP001210925"/>
    </source>
</evidence>
<evidence type="ECO:0000256" key="4">
    <source>
        <dbReference type="ARBA" id="ARBA00022741"/>
    </source>
</evidence>
<dbReference type="PROSITE" id="PS50893">
    <property type="entry name" value="ABC_TRANSPORTER_2"/>
    <property type="match status" value="1"/>
</dbReference>
<dbReference type="InterPro" id="IPR019379">
    <property type="entry name" value="Gamma_Secretase_Asp_P_PEN2"/>
</dbReference>
<dbReference type="SMART" id="SM00382">
    <property type="entry name" value="AAA"/>
    <property type="match status" value="1"/>
</dbReference>
<proteinExistence type="predicted"/>
<dbReference type="Proteomes" id="UP001210925">
    <property type="component" value="Unassembled WGS sequence"/>
</dbReference>
<evidence type="ECO:0000259" key="9">
    <source>
        <dbReference type="PROSITE" id="PS50893"/>
    </source>
</evidence>
<feature type="transmembrane region" description="Helical" evidence="8">
    <location>
        <begin position="52"/>
        <end position="76"/>
    </location>
</feature>
<feature type="transmembrane region" description="Helical" evidence="8">
    <location>
        <begin position="821"/>
        <end position="843"/>
    </location>
</feature>
<sequence length="960" mass="105031">MPVKLEKLNQQAQLDLTKKYFYLGFLFLPFFWFVNLIWFYPFIKTNPQLKPYVLMSGIGSLFYLVVIISWMSLYFVNRNVWGFADFLTPCQNYGSCGTQLCTCLPGFGSNDCSQPTCGSLADTNRPLLASGNCTCTNGFTGINCNICTSDNSCSYLPTSALGAANICNKSPLAWLDKHYSSYALLSAAFPYPATATFYKDNVNLNSVATLWLDNNPQFSCNASVCTQSQTDTKTLWSCSNLQCKCNKGSKMCGGSMIDLTGQVNGAKGDMSFNCDGTTNCVLSFGFLSALFPSGVALNQCVFGECANEFAKPNVAKSDSFSGLDSSGIAAITLVCSFGLICLILLGYAFIEKQKKQQLPIRPDIPGVKLSYSKLSYVIGDKTILSEVSGVVYPGQVLAIMGPSGAGKSTCLDMLAMKNKGGVSLGSILVNDEEMDHKTFTTISGFVDQEDVHLPNLTVREVLMFSASLRLPESMSHKQKVIRVEDIILQLGLSKVADSRVGDTLTRGISGGEKRRLSIGVELVTNPAILFLDEPTSGLDSYNALQVIQALSNLATIHKKTIIFSIHQPNSSIFAKFDQLLLLAKGKIAYFGPASGAIGFCKSKSMPCPDDVHIADHILDFAIDVSSRASDVTNSDMDHGSEIELRQRKRTSVGSQLETGNESLLVLRQSISSFTFDPNDFTGSSSLNQLHHVFARSWKVFWRSPLLFWSHLGLAIVLGTFIGFLYFKSDPTFGGIQNRLGAVFFTQSLLGFAGLSAIASLNKDKLLFVRERSNGFYGPFPYFLSKVLFDILPLRILPGFIMGTISFYLIGFSSDPIVYCKYIIIMVIFSANCGLYCLMIGCIINDVSTSTLAASISLLFQMLFAGILVNQVSIPAYLGWLQYLSFFKYAYEACVADISATLNLSDQISGVKFVVPASSVLSKFGLDVNAYNRDMAVTVGLFFGFLSIIWILVKFNIREKK</sequence>
<dbReference type="Gene3D" id="2.10.25.10">
    <property type="entry name" value="Laminin"/>
    <property type="match status" value="1"/>
</dbReference>
<evidence type="ECO:0000256" key="1">
    <source>
        <dbReference type="ARBA" id="ARBA00004141"/>
    </source>
</evidence>
<dbReference type="EMBL" id="JADGKB010000006">
    <property type="protein sequence ID" value="KAJ3261391.1"/>
    <property type="molecule type" value="Genomic_DNA"/>
</dbReference>
<comment type="caution">
    <text evidence="10">The sequence shown here is derived from an EMBL/GenBank/DDBJ whole genome shotgun (WGS) entry which is preliminary data.</text>
</comment>
<gene>
    <name evidence="10" type="ORF">HK103_005999</name>
</gene>
<dbReference type="PANTHER" id="PTHR48041">
    <property type="entry name" value="ABC TRANSPORTER G FAMILY MEMBER 28"/>
    <property type="match status" value="1"/>
</dbReference>
<feature type="transmembrane region" description="Helical" evidence="8">
    <location>
        <begin position="934"/>
        <end position="952"/>
    </location>
</feature>
<accession>A0AAD5ULS9</accession>
<dbReference type="InterPro" id="IPR000742">
    <property type="entry name" value="EGF"/>
</dbReference>
<evidence type="ECO:0000256" key="8">
    <source>
        <dbReference type="SAM" id="Phobius"/>
    </source>
</evidence>
<keyword evidence="3 8" id="KW-0812">Transmembrane</keyword>
<evidence type="ECO:0000313" key="10">
    <source>
        <dbReference type="EMBL" id="KAJ3261391.1"/>
    </source>
</evidence>
<protein>
    <recommendedName>
        <fullName evidence="9">ABC transporter domain-containing protein</fullName>
    </recommendedName>
</protein>
<feature type="transmembrane region" description="Helical" evidence="8">
    <location>
        <begin position="855"/>
        <end position="877"/>
    </location>
</feature>
<feature type="transmembrane region" description="Helical" evidence="8">
    <location>
        <begin position="705"/>
        <end position="726"/>
    </location>
</feature>
<dbReference type="CDD" id="cd03213">
    <property type="entry name" value="ABCG_EPDR"/>
    <property type="match status" value="1"/>
</dbReference>
<dbReference type="GO" id="GO:0016020">
    <property type="term" value="C:membrane"/>
    <property type="evidence" value="ECO:0007669"/>
    <property type="project" value="UniProtKB-SubCell"/>
</dbReference>
<keyword evidence="6 8" id="KW-1133">Transmembrane helix</keyword>
<dbReference type="PROSITE" id="PS00211">
    <property type="entry name" value="ABC_TRANSPORTER_1"/>
    <property type="match status" value="1"/>
</dbReference>
<dbReference type="PANTHER" id="PTHR48041:SF2">
    <property type="entry name" value="ATP-DEPENDENT PERMEASE-RELATED"/>
    <property type="match status" value="1"/>
</dbReference>
<feature type="transmembrane region" description="Helical" evidence="8">
    <location>
        <begin position="20"/>
        <end position="40"/>
    </location>
</feature>
<dbReference type="InterPro" id="IPR027417">
    <property type="entry name" value="P-loop_NTPase"/>
</dbReference>
<dbReference type="InterPro" id="IPR003439">
    <property type="entry name" value="ABC_transporter-like_ATP-bd"/>
</dbReference>
<dbReference type="Gene3D" id="3.40.50.300">
    <property type="entry name" value="P-loop containing nucleotide triphosphate hydrolases"/>
    <property type="match status" value="1"/>
</dbReference>
<dbReference type="InterPro" id="IPR050352">
    <property type="entry name" value="ABCG_transporters"/>
</dbReference>
<evidence type="ECO:0000256" key="6">
    <source>
        <dbReference type="ARBA" id="ARBA00022989"/>
    </source>
</evidence>
<evidence type="ECO:0000256" key="5">
    <source>
        <dbReference type="ARBA" id="ARBA00022840"/>
    </source>
</evidence>
<keyword evidence="5" id="KW-0067">ATP-binding</keyword>
<keyword evidence="4" id="KW-0547">Nucleotide-binding</keyword>
<dbReference type="Pfam" id="PF00005">
    <property type="entry name" value="ABC_tran"/>
    <property type="match status" value="1"/>
</dbReference>
<keyword evidence="2" id="KW-0813">Transport</keyword>
<feature type="transmembrane region" description="Helical" evidence="8">
    <location>
        <begin position="327"/>
        <end position="350"/>
    </location>
</feature>
<dbReference type="GO" id="GO:0016887">
    <property type="term" value="F:ATP hydrolysis activity"/>
    <property type="evidence" value="ECO:0007669"/>
    <property type="project" value="InterPro"/>
</dbReference>
<feature type="transmembrane region" description="Helical" evidence="8">
    <location>
        <begin position="781"/>
        <end position="809"/>
    </location>
</feature>
<evidence type="ECO:0000256" key="7">
    <source>
        <dbReference type="ARBA" id="ARBA00023136"/>
    </source>
</evidence>
<dbReference type="InterPro" id="IPR003593">
    <property type="entry name" value="AAA+_ATPase"/>
</dbReference>
<dbReference type="AlphaFoldDB" id="A0AAD5ULS9"/>
<comment type="subcellular location">
    <subcellularLocation>
        <location evidence="1">Membrane</location>
        <topology evidence="1">Multi-pass membrane protein</topology>
    </subcellularLocation>
</comment>
<dbReference type="SUPFAM" id="SSF52540">
    <property type="entry name" value="P-loop containing nucleoside triphosphate hydrolases"/>
    <property type="match status" value="1"/>
</dbReference>